<name>A0A6G4V1N8_9ACTN</name>
<organism evidence="1 2">
    <name type="scientific">Streptomyces scabichelini</name>
    <dbReference type="NCBI Taxonomy" id="2711217"/>
    <lineage>
        <taxon>Bacteria</taxon>
        <taxon>Bacillati</taxon>
        <taxon>Actinomycetota</taxon>
        <taxon>Actinomycetes</taxon>
        <taxon>Kitasatosporales</taxon>
        <taxon>Streptomycetaceae</taxon>
        <taxon>Streptomyces</taxon>
    </lineage>
</organism>
<evidence type="ECO:0000313" key="1">
    <source>
        <dbReference type="EMBL" id="NGO07845.1"/>
    </source>
</evidence>
<comment type="caution">
    <text evidence="1">The sequence shown here is derived from an EMBL/GenBank/DDBJ whole genome shotgun (WGS) entry which is preliminary data.</text>
</comment>
<proteinExistence type="predicted"/>
<dbReference type="EMBL" id="JAAKZY010000021">
    <property type="protein sequence ID" value="NGO07845.1"/>
    <property type="molecule type" value="Genomic_DNA"/>
</dbReference>
<dbReference type="Proteomes" id="UP000472335">
    <property type="component" value="Unassembled WGS sequence"/>
</dbReference>
<dbReference type="RefSeq" id="WP_165256676.1">
    <property type="nucleotide sequence ID" value="NZ_JAAKZY010000021.1"/>
</dbReference>
<dbReference type="AlphaFoldDB" id="A0A6G4V1N8"/>
<accession>A0A6G4V1N8</accession>
<sequence length="122" mass="13071">MDASYVPLLRPYSACAIAVSEIGVLTSLPCSARPACWWSRCSVSQCGADGRCHHPLKVLPVCYRFLAESEPLRRITGGPLDRLQRRPGGTGLDRGWVRMTVGLIAAARFGFGSDGLVPAGRG</sequence>
<reference evidence="1 2" key="1">
    <citation type="submission" date="2020-02" db="EMBL/GenBank/DDBJ databases">
        <title>Whole-genome analyses of novel actinobacteria.</title>
        <authorList>
            <person name="Sahin N."/>
            <person name="Gencbay T."/>
        </authorList>
    </citation>
    <scope>NUCLEOTIDE SEQUENCE [LARGE SCALE GENOMIC DNA]</scope>
    <source>
        <strain evidence="1 2">HC44</strain>
    </source>
</reference>
<protein>
    <submittedName>
        <fullName evidence="1">Uncharacterized protein</fullName>
    </submittedName>
</protein>
<gene>
    <name evidence="1" type="ORF">G5C60_09305</name>
</gene>
<evidence type="ECO:0000313" key="2">
    <source>
        <dbReference type="Proteomes" id="UP000472335"/>
    </source>
</evidence>
<keyword evidence="2" id="KW-1185">Reference proteome</keyword>